<dbReference type="GO" id="GO:0016020">
    <property type="term" value="C:membrane"/>
    <property type="evidence" value="ECO:0007669"/>
    <property type="project" value="InterPro"/>
</dbReference>
<evidence type="ECO:0000259" key="6">
    <source>
        <dbReference type="Pfam" id="PF16327"/>
    </source>
</evidence>
<keyword evidence="4" id="KW-0812">Transmembrane</keyword>
<dbReference type="Pfam" id="PF16327">
    <property type="entry name" value="CcmF_C"/>
    <property type="match status" value="1"/>
</dbReference>
<reference evidence="7 8" key="1">
    <citation type="submission" date="2019-07" db="EMBL/GenBank/DDBJ databases">
        <title>Genomic Encyclopedia of Archaeal and Bacterial Type Strains, Phase II (KMG-II): from individual species to whole genera.</title>
        <authorList>
            <person name="Goeker M."/>
        </authorList>
    </citation>
    <scope>NUCLEOTIDE SEQUENCE [LARGE SCALE GENOMIC DNA]</scope>
    <source>
        <strain evidence="7 8">DSM 21935</strain>
    </source>
</reference>
<feature type="transmembrane region" description="Helical" evidence="4">
    <location>
        <begin position="83"/>
        <end position="110"/>
    </location>
</feature>
<evidence type="ECO:0000256" key="3">
    <source>
        <dbReference type="SAM" id="MobiDB-lite"/>
    </source>
</evidence>
<sequence>MIETFGKLFVNASFVCTILAVIGYFIYSRNNRNTYFRVSNWLFGIQGIFLLVASGFLLYIILTHQFNFYYVYNYTSSDLQLKYLISAFWGGQEGSFMLWVLFSTILGLGLMKWTDEPYRGPVLFFLALTQVFLLSMVSGISFGDFTLGASPFRSLAEAMPNAPFLQSNPDFVPQDGKGLNDLLKSPWMMIHPPILFVGFSMMTIPYCFAMAALWKRKYHEWVNPALPWTLGANVALLTAIFLGGYWAYVTLSFGGYWAWDPVENASFVPWLLGTAGIHTMIIQRKSSTSQKASIIFAILAYVAVVYETFLTRSGVLSDASVHSFVDLGLYNQLVIFMVAVTAIGLGLFFYRYKDLPSQEKESKLLSREFMTFAGAMVLFLLGLVIILGTSSPIIGRLFVENPTPPEVSFYNEWTMPLGMIAAVLTVLGQYLFWKRQDAESLAYELTWPVAVSCVVALASIIIGDVKNIYYMVYLLTAWFALIGNGVIMVRLIKKNSLLIGGALSHVGFAVLLLGILASSAYNTNLLDESMEKYNAAIEQGKVTDEQGFKKTQKVNFLELKLNQPKIIGDKYKVTYQGYTLKNQERSGQQEYQIKFEPADGNGKQFTLHPQVYPMLSASSRSNIQWSVDPDVRAGLFSDTYLYVSGSSYVERKNEQAKENAPQTKPDSTAQEDSVATQKISVGKGQTIAIGHLDLKFHDYSKATDAELQDSTAVAVRANLEVWERGSDNSVNLKPMFSVYSKNGENWTYAPPVAVPGYKDATIQFSSIDPSNGEIELTVRGIDEKVQQEWVLLVAEEKPFISVVWLGTFLLMAGFSVSIFRHWNRERKEY</sequence>
<dbReference type="GO" id="GO:0020037">
    <property type="term" value="F:heme binding"/>
    <property type="evidence" value="ECO:0007669"/>
    <property type="project" value="InterPro"/>
</dbReference>
<feature type="compositionally biased region" description="Polar residues" evidence="3">
    <location>
        <begin position="660"/>
        <end position="673"/>
    </location>
</feature>
<feature type="domain" description="Cytochrome c assembly protein" evidence="5">
    <location>
        <begin position="89"/>
        <end position="313"/>
    </location>
</feature>
<feature type="transmembrane region" description="Helical" evidence="4">
    <location>
        <begin position="799"/>
        <end position="819"/>
    </location>
</feature>
<feature type="transmembrane region" description="Helical" evidence="4">
    <location>
        <begin position="292"/>
        <end position="309"/>
    </location>
</feature>
<keyword evidence="8" id="KW-1185">Reference proteome</keyword>
<accession>A0A5D3YM63</accession>
<protein>
    <submittedName>
        <fullName evidence="7">Cytochrome c-type biogenesis protein CcmF</fullName>
    </submittedName>
</protein>
<dbReference type="InterPro" id="IPR032523">
    <property type="entry name" value="CcmF_C"/>
</dbReference>
<gene>
    <name evidence="7" type="ORF">LX73_0141</name>
</gene>
<dbReference type="OrthoDB" id="9761451at2"/>
<feature type="transmembrane region" description="Helical" evidence="4">
    <location>
        <begin position="39"/>
        <end position="63"/>
    </location>
</feature>
<keyword evidence="4" id="KW-0472">Membrane</keyword>
<feature type="transmembrane region" description="Helical" evidence="4">
    <location>
        <begin position="6"/>
        <end position="27"/>
    </location>
</feature>
<dbReference type="PANTHER" id="PTHR43653:SF1">
    <property type="entry name" value="CYTOCHROME C-TYPE BIOGENESIS PROTEIN CCMF"/>
    <property type="match status" value="1"/>
</dbReference>
<feature type="transmembrane region" description="Helical" evidence="4">
    <location>
        <begin position="122"/>
        <end position="142"/>
    </location>
</feature>
<feature type="transmembrane region" description="Helical" evidence="4">
    <location>
        <begin position="371"/>
        <end position="393"/>
    </location>
</feature>
<evidence type="ECO:0000313" key="7">
    <source>
        <dbReference type="EMBL" id="TYP94852.1"/>
    </source>
</evidence>
<evidence type="ECO:0000256" key="1">
    <source>
        <dbReference type="ARBA" id="ARBA00009186"/>
    </source>
</evidence>
<feature type="transmembrane region" description="Helical" evidence="4">
    <location>
        <begin position="194"/>
        <end position="214"/>
    </location>
</feature>
<feature type="transmembrane region" description="Helical" evidence="4">
    <location>
        <begin position="413"/>
        <end position="433"/>
    </location>
</feature>
<dbReference type="PRINTS" id="PR01410">
    <property type="entry name" value="CCBIOGENESIS"/>
</dbReference>
<dbReference type="Proteomes" id="UP000324595">
    <property type="component" value="Unassembled WGS sequence"/>
</dbReference>
<dbReference type="AlphaFoldDB" id="A0A5D3YM63"/>
<feature type="region of interest" description="Disordered" evidence="3">
    <location>
        <begin position="652"/>
        <end position="673"/>
    </location>
</feature>
<keyword evidence="2" id="KW-0201">Cytochrome c-type biogenesis</keyword>
<evidence type="ECO:0000256" key="2">
    <source>
        <dbReference type="ARBA" id="ARBA00022748"/>
    </source>
</evidence>
<dbReference type="InterPro" id="IPR003567">
    <property type="entry name" value="Cyt_c_biogenesis"/>
</dbReference>
<dbReference type="Pfam" id="PF01578">
    <property type="entry name" value="Cytochrom_C_asm"/>
    <property type="match status" value="1"/>
</dbReference>
<dbReference type="PANTHER" id="PTHR43653">
    <property type="entry name" value="CYTOCHROME C ASSEMBLY PROTEIN-RELATED"/>
    <property type="match status" value="1"/>
</dbReference>
<feature type="domain" description="Cytochrome c-type biogenesis protein CcmF C-terminal" evidence="6">
    <location>
        <begin position="335"/>
        <end position="527"/>
    </location>
</feature>
<organism evidence="7 8">
    <name type="scientific">Fodinibius salinus</name>
    <dbReference type="NCBI Taxonomy" id="860790"/>
    <lineage>
        <taxon>Bacteria</taxon>
        <taxon>Pseudomonadati</taxon>
        <taxon>Balneolota</taxon>
        <taxon>Balneolia</taxon>
        <taxon>Balneolales</taxon>
        <taxon>Balneolaceae</taxon>
        <taxon>Fodinibius</taxon>
    </lineage>
</organism>
<evidence type="ECO:0000313" key="8">
    <source>
        <dbReference type="Proteomes" id="UP000324595"/>
    </source>
</evidence>
<name>A0A5D3YM63_9BACT</name>
<evidence type="ECO:0000259" key="5">
    <source>
        <dbReference type="Pfam" id="PF01578"/>
    </source>
</evidence>
<comment type="similarity">
    <text evidence="1">Belongs to the CcmF/CycK/Ccl1/NrfE/CcsA family.</text>
</comment>
<comment type="caution">
    <text evidence="7">The sequence shown here is derived from an EMBL/GenBank/DDBJ whole genome shotgun (WGS) entry which is preliminary data.</text>
</comment>
<feature type="transmembrane region" description="Helical" evidence="4">
    <location>
        <begin position="445"/>
        <end position="462"/>
    </location>
</feature>
<proteinExistence type="inferred from homology"/>
<feature type="transmembrane region" description="Helical" evidence="4">
    <location>
        <begin position="468"/>
        <end position="489"/>
    </location>
</feature>
<feature type="transmembrane region" description="Helical" evidence="4">
    <location>
        <begin position="226"/>
        <end position="247"/>
    </location>
</feature>
<feature type="transmembrane region" description="Helical" evidence="4">
    <location>
        <begin position="496"/>
        <end position="521"/>
    </location>
</feature>
<dbReference type="InterPro" id="IPR002541">
    <property type="entry name" value="Cyt_c_assembly"/>
</dbReference>
<dbReference type="GO" id="GO:0017004">
    <property type="term" value="P:cytochrome complex assembly"/>
    <property type="evidence" value="ECO:0007669"/>
    <property type="project" value="UniProtKB-KW"/>
</dbReference>
<dbReference type="RefSeq" id="WP_148897547.1">
    <property type="nucleotide sequence ID" value="NZ_VNHY01000001.1"/>
</dbReference>
<feature type="transmembrane region" description="Helical" evidence="4">
    <location>
        <begin position="267"/>
        <end position="283"/>
    </location>
</feature>
<dbReference type="GO" id="GO:0015232">
    <property type="term" value="F:heme transmembrane transporter activity"/>
    <property type="evidence" value="ECO:0007669"/>
    <property type="project" value="InterPro"/>
</dbReference>
<feature type="transmembrane region" description="Helical" evidence="4">
    <location>
        <begin position="329"/>
        <end position="350"/>
    </location>
</feature>
<keyword evidence="4" id="KW-1133">Transmembrane helix</keyword>
<evidence type="ECO:0000256" key="4">
    <source>
        <dbReference type="SAM" id="Phobius"/>
    </source>
</evidence>
<dbReference type="EMBL" id="VNHY01000001">
    <property type="protein sequence ID" value="TYP94852.1"/>
    <property type="molecule type" value="Genomic_DNA"/>
</dbReference>